<dbReference type="Pfam" id="PF12796">
    <property type="entry name" value="Ank_2"/>
    <property type="match status" value="1"/>
</dbReference>
<evidence type="ECO:0000256" key="1">
    <source>
        <dbReference type="ARBA" id="ARBA00022737"/>
    </source>
</evidence>
<dbReference type="PANTHER" id="PTHR24173">
    <property type="entry name" value="ANKYRIN REPEAT CONTAINING"/>
    <property type="match status" value="1"/>
</dbReference>
<dbReference type="SUPFAM" id="SSF48403">
    <property type="entry name" value="Ankyrin repeat"/>
    <property type="match status" value="1"/>
</dbReference>
<keyword evidence="6" id="KW-1185">Reference proteome</keyword>
<comment type="caution">
    <text evidence="5">The sequence shown here is derived from an EMBL/GenBank/DDBJ whole genome shotgun (WGS) entry which is preliminary data.</text>
</comment>
<evidence type="ECO:0000256" key="3">
    <source>
        <dbReference type="PROSITE-ProRule" id="PRU00023"/>
    </source>
</evidence>
<proteinExistence type="predicted"/>
<sequence length="500" mass="52819">MRRSATAIKTLVQAGADLQAIIGPVHTALHLAVNAGEQSAVRALSAVGADLNAQDFTGYTPLHLAVIKEQPAIIRVLARAGAKLEMRAHHGEGTSNGATALQLAVRYKCFECVVALVEEGADIDTLLCLGAYLFGVNFGQTAVLPPPRRPQGLSSGPSRSLLGAETDEVERRWTDKLIGDLQSSASDETVSATLSELRETLSAREERLQQLGAAARRTPAASGAGPAPAAASAASSVTVPRYDRNSVAELQQAAMAAALPSEVRGPLPQLVRDLGAALARQQTEHEALKKKLLQLQPAVINYDKTSTEQLTKAVLQATAGTSGAPDGGGALPRLLKDLAAQLASQEEGQEKQKKALELETTKKMRTARRAAALKALLLKTSPKVEERAALLFDELADRTTLAIEDATKGFEQPEGKSSSWSSDEKKEEAARWQDSLSEVRALVLDEFKAAAERNASLGLAYEEERSKRLALEVNPEAEEATAGSAVPGAAVAAADNTTQP</sequence>
<keyword evidence="1" id="KW-0677">Repeat</keyword>
<feature type="compositionally biased region" description="Low complexity" evidence="4">
    <location>
        <begin position="480"/>
        <end position="494"/>
    </location>
</feature>
<dbReference type="PROSITE" id="PS50088">
    <property type="entry name" value="ANK_REPEAT"/>
    <property type="match status" value="3"/>
</dbReference>
<feature type="repeat" description="ANK" evidence="3">
    <location>
        <begin position="96"/>
        <end position="124"/>
    </location>
</feature>
<evidence type="ECO:0000256" key="2">
    <source>
        <dbReference type="ARBA" id="ARBA00023043"/>
    </source>
</evidence>
<dbReference type="InterPro" id="IPR002110">
    <property type="entry name" value="Ankyrin_rpt"/>
</dbReference>
<dbReference type="PROSITE" id="PS50297">
    <property type="entry name" value="ANK_REP_REGION"/>
    <property type="match status" value="3"/>
</dbReference>
<evidence type="ECO:0000313" key="6">
    <source>
        <dbReference type="Proteomes" id="UP000037460"/>
    </source>
</evidence>
<evidence type="ECO:0000256" key="4">
    <source>
        <dbReference type="SAM" id="MobiDB-lite"/>
    </source>
</evidence>
<feature type="region of interest" description="Disordered" evidence="4">
    <location>
        <begin position="473"/>
        <end position="500"/>
    </location>
</feature>
<gene>
    <name evidence="5" type="ORF">Ctob_005627</name>
</gene>
<feature type="region of interest" description="Disordered" evidence="4">
    <location>
        <begin position="211"/>
        <end position="238"/>
    </location>
</feature>
<feature type="compositionally biased region" description="Low complexity" evidence="4">
    <location>
        <begin position="213"/>
        <end position="238"/>
    </location>
</feature>
<feature type="compositionally biased region" description="Basic and acidic residues" evidence="4">
    <location>
        <begin position="422"/>
        <end position="431"/>
    </location>
</feature>
<dbReference type="Gene3D" id="1.25.40.20">
    <property type="entry name" value="Ankyrin repeat-containing domain"/>
    <property type="match status" value="1"/>
</dbReference>
<dbReference type="Proteomes" id="UP000037460">
    <property type="component" value="Unassembled WGS sequence"/>
</dbReference>
<reference evidence="6" key="1">
    <citation type="journal article" date="2015" name="PLoS Genet.">
        <title>Genome Sequence and Transcriptome Analyses of Chrysochromulina tobin: Metabolic Tools for Enhanced Algal Fitness in the Prominent Order Prymnesiales (Haptophyceae).</title>
        <authorList>
            <person name="Hovde B.T."/>
            <person name="Deodato C.R."/>
            <person name="Hunsperger H.M."/>
            <person name="Ryken S.A."/>
            <person name="Yost W."/>
            <person name="Jha R.K."/>
            <person name="Patterson J."/>
            <person name="Monnat R.J. Jr."/>
            <person name="Barlow S.B."/>
            <person name="Starkenburg S.R."/>
            <person name="Cattolico R.A."/>
        </authorList>
    </citation>
    <scope>NUCLEOTIDE SEQUENCE</scope>
    <source>
        <strain evidence="6">CCMP291</strain>
    </source>
</reference>
<keyword evidence="2 3" id="KW-0040">ANK repeat</keyword>
<accession>A0A0M0JSV3</accession>
<feature type="compositionally biased region" description="Basic and acidic residues" evidence="4">
    <location>
        <begin position="405"/>
        <end position="414"/>
    </location>
</feature>
<dbReference type="AlphaFoldDB" id="A0A0M0JSV3"/>
<feature type="region of interest" description="Disordered" evidence="4">
    <location>
        <begin position="147"/>
        <end position="167"/>
    </location>
</feature>
<protein>
    <submittedName>
        <fullName evidence="5">MHC I C-terminus family protein</fullName>
    </submittedName>
</protein>
<feature type="compositionally biased region" description="Low complexity" evidence="4">
    <location>
        <begin position="150"/>
        <end position="163"/>
    </location>
</feature>
<feature type="region of interest" description="Disordered" evidence="4">
    <location>
        <begin position="405"/>
        <end position="431"/>
    </location>
</feature>
<name>A0A0M0JSV3_9EUKA</name>
<feature type="repeat" description="ANK" evidence="3">
    <location>
        <begin position="24"/>
        <end position="56"/>
    </location>
</feature>
<dbReference type="OrthoDB" id="448455at2759"/>
<dbReference type="InterPro" id="IPR036770">
    <property type="entry name" value="Ankyrin_rpt-contain_sf"/>
</dbReference>
<organism evidence="5 6">
    <name type="scientific">Chrysochromulina tobinii</name>
    <dbReference type="NCBI Taxonomy" id="1460289"/>
    <lineage>
        <taxon>Eukaryota</taxon>
        <taxon>Haptista</taxon>
        <taxon>Haptophyta</taxon>
        <taxon>Prymnesiophyceae</taxon>
        <taxon>Prymnesiales</taxon>
        <taxon>Chrysochromulinaceae</taxon>
        <taxon>Chrysochromulina</taxon>
    </lineage>
</organism>
<dbReference type="Pfam" id="PF00023">
    <property type="entry name" value="Ank"/>
    <property type="match status" value="1"/>
</dbReference>
<dbReference type="SMART" id="SM00248">
    <property type="entry name" value="ANK"/>
    <property type="match status" value="3"/>
</dbReference>
<dbReference type="PANTHER" id="PTHR24173:SF74">
    <property type="entry name" value="ANKYRIN REPEAT DOMAIN-CONTAINING PROTEIN 16"/>
    <property type="match status" value="1"/>
</dbReference>
<dbReference type="EMBL" id="JWZX01002395">
    <property type="protein sequence ID" value="KOO29570.1"/>
    <property type="molecule type" value="Genomic_DNA"/>
</dbReference>
<evidence type="ECO:0000313" key="5">
    <source>
        <dbReference type="EMBL" id="KOO29570.1"/>
    </source>
</evidence>
<feature type="repeat" description="ANK" evidence="3">
    <location>
        <begin position="57"/>
        <end position="89"/>
    </location>
</feature>